<dbReference type="SUPFAM" id="SSF118290">
    <property type="entry name" value="WRKY DNA-binding domain"/>
    <property type="match status" value="1"/>
</dbReference>
<dbReference type="PANTHER" id="PTHR32096">
    <property type="entry name" value="WRKY TRANSCRIPTION FACTOR 30-RELATED-RELATED"/>
    <property type="match status" value="1"/>
</dbReference>
<dbReference type="Proteomes" id="UP000298416">
    <property type="component" value="Unassembled WGS sequence"/>
</dbReference>
<reference evidence="8" key="1">
    <citation type="submission" date="2018-01" db="EMBL/GenBank/DDBJ databases">
        <authorList>
            <person name="Mao J.F."/>
        </authorList>
    </citation>
    <scope>NUCLEOTIDE SEQUENCE</scope>
    <source>
        <strain evidence="8">Huo1</strain>
        <tissue evidence="8">Leaf</tissue>
    </source>
</reference>
<evidence type="ECO:0000313" key="9">
    <source>
        <dbReference type="Proteomes" id="UP000298416"/>
    </source>
</evidence>
<evidence type="ECO:0000259" key="7">
    <source>
        <dbReference type="PROSITE" id="PS50811"/>
    </source>
</evidence>
<feature type="region of interest" description="Disordered" evidence="6">
    <location>
        <begin position="59"/>
        <end position="113"/>
    </location>
</feature>
<feature type="compositionally biased region" description="Polar residues" evidence="6">
    <location>
        <begin position="71"/>
        <end position="80"/>
    </location>
</feature>
<dbReference type="SMART" id="SM00774">
    <property type="entry name" value="WRKY"/>
    <property type="match status" value="1"/>
</dbReference>
<keyword evidence="4" id="KW-0804">Transcription</keyword>
<protein>
    <recommendedName>
        <fullName evidence="7">WRKY domain-containing protein</fullName>
    </recommendedName>
</protein>
<gene>
    <name evidence="8" type="ORF">SASPL_100908</name>
</gene>
<evidence type="ECO:0000313" key="8">
    <source>
        <dbReference type="EMBL" id="KAG6436027.1"/>
    </source>
</evidence>
<evidence type="ECO:0000256" key="1">
    <source>
        <dbReference type="ARBA" id="ARBA00004123"/>
    </source>
</evidence>
<sequence>MMRNNIEMKGLHQIVGLGENMAKNPLKDLLIQGGTTGAAKKQVERCKTDASMLIITYTSTHNHPDPAPFSLPTTPNQDSETNPDEIEVPPPNSGDDPLNSTSGHAVGGGGEPFEEILQAPGVRYGDDHGCYVLKSEENDFYDELEELPTSSSFTAFMKSGFYEGRIAV</sequence>
<keyword evidence="2" id="KW-0805">Transcription regulation</keyword>
<proteinExistence type="predicted"/>
<dbReference type="AlphaFoldDB" id="A0A8X8YT13"/>
<keyword evidence="3" id="KW-0238">DNA-binding</keyword>
<dbReference type="EMBL" id="PNBA02000001">
    <property type="protein sequence ID" value="KAG6436027.1"/>
    <property type="molecule type" value="Genomic_DNA"/>
</dbReference>
<dbReference type="Pfam" id="PF03106">
    <property type="entry name" value="WRKY"/>
    <property type="match status" value="1"/>
</dbReference>
<dbReference type="GO" id="GO:0005634">
    <property type="term" value="C:nucleus"/>
    <property type="evidence" value="ECO:0007669"/>
    <property type="project" value="UniProtKB-SubCell"/>
</dbReference>
<dbReference type="PANTHER" id="PTHR32096:SF18">
    <property type="entry name" value="DISEASE RESISTANCE PROTEIN RRS1B-RELATED"/>
    <property type="match status" value="1"/>
</dbReference>
<evidence type="ECO:0000256" key="6">
    <source>
        <dbReference type="SAM" id="MobiDB-lite"/>
    </source>
</evidence>
<comment type="caution">
    <text evidence="8">The sequence shown here is derived from an EMBL/GenBank/DDBJ whole genome shotgun (WGS) entry which is preliminary data.</text>
</comment>
<dbReference type="GO" id="GO:0000976">
    <property type="term" value="F:transcription cis-regulatory region binding"/>
    <property type="evidence" value="ECO:0007669"/>
    <property type="project" value="TreeGrafter"/>
</dbReference>
<dbReference type="InterPro" id="IPR044810">
    <property type="entry name" value="WRKY_plant"/>
</dbReference>
<dbReference type="InterPro" id="IPR036576">
    <property type="entry name" value="WRKY_dom_sf"/>
</dbReference>
<evidence type="ECO:0000256" key="2">
    <source>
        <dbReference type="ARBA" id="ARBA00023015"/>
    </source>
</evidence>
<name>A0A8X8YT13_SALSN</name>
<reference evidence="8" key="2">
    <citation type="submission" date="2020-08" db="EMBL/GenBank/DDBJ databases">
        <title>Plant Genome Project.</title>
        <authorList>
            <person name="Zhang R.-G."/>
        </authorList>
    </citation>
    <scope>NUCLEOTIDE SEQUENCE</scope>
    <source>
        <strain evidence="8">Huo1</strain>
        <tissue evidence="8">Leaf</tissue>
    </source>
</reference>
<accession>A0A8X8YT13</accession>
<organism evidence="8">
    <name type="scientific">Salvia splendens</name>
    <name type="common">Scarlet sage</name>
    <dbReference type="NCBI Taxonomy" id="180675"/>
    <lineage>
        <taxon>Eukaryota</taxon>
        <taxon>Viridiplantae</taxon>
        <taxon>Streptophyta</taxon>
        <taxon>Embryophyta</taxon>
        <taxon>Tracheophyta</taxon>
        <taxon>Spermatophyta</taxon>
        <taxon>Magnoliopsida</taxon>
        <taxon>eudicotyledons</taxon>
        <taxon>Gunneridae</taxon>
        <taxon>Pentapetalae</taxon>
        <taxon>asterids</taxon>
        <taxon>lamiids</taxon>
        <taxon>Lamiales</taxon>
        <taxon>Lamiaceae</taxon>
        <taxon>Nepetoideae</taxon>
        <taxon>Mentheae</taxon>
        <taxon>Salviinae</taxon>
        <taxon>Salvia</taxon>
        <taxon>Salvia subgen. Calosphace</taxon>
        <taxon>core Calosphace</taxon>
    </lineage>
</organism>
<feature type="domain" description="WRKY" evidence="7">
    <location>
        <begin position="39"/>
        <end position="66"/>
    </location>
</feature>
<dbReference type="GO" id="GO:0003700">
    <property type="term" value="F:DNA-binding transcription factor activity"/>
    <property type="evidence" value="ECO:0007669"/>
    <property type="project" value="InterPro"/>
</dbReference>
<evidence type="ECO:0000256" key="3">
    <source>
        <dbReference type="ARBA" id="ARBA00023125"/>
    </source>
</evidence>
<evidence type="ECO:0000256" key="4">
    <source>
        <dbReference type="ARBA" id="ARBA00023163"/>
    </source>
</evidence>
<dbReference type="InterPro" id="IPR003657">
    <property type="entry name" value="WRKY_dom"/>
</dbReference>
<keyword evidence="9" id="KW-1185">Reference proteome</keyword>
<dbReference type="Gene3D" id="2.20.25.80">
    <property type="entry name" value="WRKY domain"/>
    <property type="match status" value="1"/>
</dbReference>
<evidence type="ECO:0000256" key="5">
    <source>
        <dbReference type="ARBA" id="ARBA00023242"/>
    </source>
</evidence>
<dbReference type="PROSITE" id="PS50811">
    <property type="entry name" value="WRKY"/>
    <property type="match status" value="1"/>
</dbReference>
<keyword evidence="5" id="KW-0539">Nucleus</keyword>
<comment type="subcellular location">
    <subcellularLocation>
        <location evidence="1">Nucleus</location>
    </subcellularLocation>
</comment>